<reference evidence="1" key="1">
    <citation type="submission" date="2021-04" db="EMBL/GenBank/DDBJ databases">
        <authorList>
            <person name="Hornung B."/>
        </authorList>
    </citation>
    <scope>NUCLEOTIDE SEQUENCE</scope>
    <source>
        <strain evidence="1">G5G6</strain>
    </source>
</reference>
<dbReference type="AlphaFoldDB" id="A0A916J7E3"/>
<proteinExistence type="predicted"/>
<dbReference type="Proteomes" id="UP000742786">
    <property type="component" value="Unassembled WGS sequence"/>
</dbReference>
<protein>
    <submittedName>
        <fullName evidence="1">Uncharacterized protein</fullName>
    </submittedName>
</protein>
<evidence type="ECO:0000313" key="2">
    <source>
        <dbReference type="Proteomes" id="UP000742786"/>
    </source>
</evidence>
<evidence type="ECO:0000313" key="1">
    <source>
        <dbReference type="EMBL" id="CAG4884550.1"/>
    </source>
</evidence>
<comment type="caution">
    <text evidence="1">The sequence shown here is derived from an EMBL/GenBank/DDBJ whole genome shotgun (WGS) entry which is preliminary data.</text>
</comment>
<sequence length="175" mass="20053">MSAPQSKTIVTDMVSETREANDASFDVLIACAFNYDAHTTDSSKLSRITASKWTPRIADTFTDSLVRLTGEEQKQVKTTAFDLQLNPANPGHHFHKLDKAKDKSFWSRNRRRTVFCRTSSVFLCAPRGSFRVPRPRSRWLAYLARFSMSISRRRAVMCRSASCRWPRGWSSVPWS</sequence>
<gene>
    <name evidence="1" type="ORF">GTOL_12433</name>
</gene>
<dbReference type="RefSeq" id="WP_246590969.1">
    <property type="nucleotide sequence ID" value="NZ_CAJQUM010000001.1"/>
</dbReference>
<name>A0A916J7E3_9PROT</name>
<accession>A0A916J7E3</accession>
<keyword evidence="2" id="KW-1185">Reference proteome</keyword>
<organism evidence="1 2">
    <name type="scientific">Georgfuchsia toluolica</name>
    <dbReference type="NCBI Taxonomy" id="424218"/>
    <lineage>
        <taxon>Bacteria</taxon>
        <taxon>Pseudomonadati</taxon>
        <taxon>Pseudomonadota</taxon>
        <taxon>Betaproteobacteria</taxon>
        <taxon>Nitrosomonadales</taxon>
        <taxon>Sterolibacteriaceae</taxon>
        <taxon>Georgfuchsia</taxon>
    </lineage>
</organism>
<dbReference type="EMBL" id="CAJQUM010000001">
    <property type="protein sequence ID" value="CAG4884550.1"/>
    <property type="molecule type" value="Genomic_DNA"/>
</dbReference>